<evidence type="ECO:0008006" key="6">
    <source>
        <dbReference type="Google" id="ProtNLM"/>
    </source>
</evidence>
<evidence type="ECO:0000313" key="2">
    <source>
        <dbReference type="EMBL" id="PIB01095.1"/>
    </source>
</evidence>
<dbReference type="EMBL" id="LKMD01000100">
    <property type="protein sequence ID" value="PIB01095.1"/>
    <property type="molecule type" value="Genomic_DNA"/>
</dbReference>
<evidence type="ECO:0000313" key="4">
    <source>
        <dbReference type="Proteomes" id="UP000230605"/>
    </source>
</evidence>
<dbReference type="OrthoDB" id="9999611at2759"/>
<gene>
    <name evidence="2" type="ORF">CB0940_00522</name>
    <name evidence="3" type="ORF">RHO25_000545</name>
</gene>
<reference evidence="3 5" key="2">
    <citation type="submission" date="2023-09" db="EMBL/GenBank/DDBJ databases">
        <title>Complete-Gapless Cercospora beticola genome.</title>
        <authorList>
            <person name="Wyatt N.A."/>
            <person name="Spanner R.E."/>
            <person name="Bolton M.D."/>
        </authorList>
    </citation>
    <scope>NUCLEOTIDE SEQUENCE [LARGE SCALE GENOMIC DNA]</scope>
    <source>
        <strain evidence="3">Cb09-40</strain>
    </source>
</reference>
<accession>A0A2G5I8I4</accession>
<dbReference type="Proteomes" id="UP001302367">
    <property type="component" value="Chromosome 1"/>
</dbReference>
<sequence length="124" mass="12696">MSQQNENAHKGNHPSLVGGHAQYVKGLGEAGVAAVTGNSAWQRSADHDKSAGVAAMKAASAERDPNAQGMGKVEELAGKAVGCEGMQQEGAASAQRRQSNSEGVPKGQSGEGKTYYSRGEGVEI</sequence>
<protein>
    <recommendedName>
        <fullName evidence="6">CsbD-like domain-containing protein</fullName>
    </recommendedName>
</protein>
<keyword evidence="5" id="KW-1185">Reference proteome</keyword>
<proteinExistence type="predicted"/>
<dbReference type="Proteomes" id="UP000230605">
    <property type="component" value="Chromosome 1"/>
</dbReference>
<feature type="region of interest" description="Disordered" evidence="1">
    <location>
        <begin position="1"/>
        <end position="21"/>
    </location>
</feature>
<dbReference type="EMBL" id="CP134184">
    <property type="protein sequence ID" value="WPA95941.1"/>
    <property type="molecule type" value="Genomic_DNA"/>
</dbReference>
<reference evidence="2 4" key="1">
    <citation type="submission" date="2015-10" db="EMBL/GenBank/DDBJ databases">
        <title>The cercosporin biosynthetic gene cluster was horizontally transferred to several fungal lineages and shown to be expanded in Cercospora beticola based on microsynteny with recipient genomes.</title>
        <authorList>
            <person name="De Jonge R."/>
            <person name="Ebert M.K."/>
            <person name="Suttle J.C."/>
            <person name="Jurick Ii W.M."/>
            <person name="Secor G.A."/>
            <person name="Thomma B.P."/>
            <person name="Van De Peer Y."/>
            <person name="Bolton M.D."/>
        </authorList>
    </citation>
    <scope>NUCLEOTIDE SEQUENCE [LARGE SCALE GENOMIC DNA]</scope>
    <source>
        <strain evidence="2 4">09-40</strain>
    </source>
</reference>
<name>A0A2G5I8I4_CERBT</name>
<evidence type="ECO:0000313" key="3">
    <source>
        <dbReference type="EMBL" id="WPA95941.1"/>
    </source>
</evidence>
<feature type="region of interest" description="Disordered" evidence="1">
    <location>
        <begin position="41"/>
        <end position="69"/>
    </location>
</feature>
<feature type="region of interest" description="Disordered" evidence="1">
    <location>
        <begin position="87"/>
        <end position="124"/>
    </location>
</feature>
<evidence type="ECO:0000313" key="5">
    <source>
        <dbReference type="Proteomes" id="UP001302367"/>
    </source>
</evidence>
<dbReference type="AlphaFoldDB" id="A0A2G5I8I4"/>
<organism evidence="2 4">
    <name type="scientific">Cercospora beticola</name>
    <name type="common">Sugarbeet leaf spot fungus</name>
    <dbReference type="NCBI Taxonomy" id="122368"/>
    <lineage>
        <taxon>Eukaryota</taxon>
        <taxon>Fungi</taxon>
        <taxon>Dikarya</taxon>
        <taxon>Ascomycota</taxon>
        <taxon>Pezizomycotina</taxon>
        <taxon>Dothideomycetes</taxon>
        <taxon>Dothideomycetidae</taxon>
        <taxon>Mycosphaerellales</taxon>
        <taxon>Mycosphaerellaceae</taxon>
        <taxon>Cercospora</taxon>
    </lineage>
</organism>
<evidence type="ECO:0000256" key="1">
    <source>
        <dbReference type="SAM" id="MobiDB-lite"/>
    </source>
</evidence>